<dbReference type="KEGG" id="dya:Dyak_GE16842"/>
<sequence length="784" mass="85894">MGVVISCTRLEFNVVMGLFRFALSSGASGVCIRDRKDEELRQGEIAIRNQSQRGHQNERFQAEEEVEASFLFRLKVISSFRVQLPLGCAIVGAGRDLLLTPKQGHQLSGKRIFYEEPAEERVLSQRRSSSTRPWERTLKHVTYVTLFTDAAVGAAAGNLSQLHEYHDFLQTPYVPADDQVGAPLGGAPSARFGDIMTLAKGYLEQLPGSGNASYRFLEGGTCFQLQCPSASGKQRRALWQVQRIRHRDGDTGRHYHYELKFSVTPLEHNYHHHTHPMSYIQKESDYPRSFGRLAHQDQDFQAQRRQDRQRYGAGGGAAAEQSQATFVHGIFQPAPPPPPKLNIGEYLKGAVAVAPGSPKIELFPGLLNLGLRPNYVVPTTFRPSYPAALKFGPHPELERFPSHSGELGNAATPGELGAISGGVTHHFHHHFYVAPGAGAAQLHSELGYRLPTSSPPEPTTPPNLYPQQQTVQFPISNSGSSESLEEQEQDLLLRTPQIYGQASKYQTAKLPPLLIYAGGSAGDEDKSFVQSEPLEETVYRYSEPDPLYVHQNPIDVMPQEEETEKAPPVQVQDGDQKRGEQRPVSVSLEQPELTTTAAATSTTTETASTERSTTPREVPTTSASFVSTSTHFSPLRSISSHRTTPKITAGRSTTTTTSTSTQPPLSKWAKRRREQDSKAKSSHRHEAFVSTTPSPTSSTTTTTSSTTSSSTTPSSTQTPPSTTATSTRVPLAPLLLPAPPKEVVEVLTQKSVSRSVSIKVGENGEEIPIIVDEDENEVKPVLNT</sequence>
<feature type="compositionally biased region" description="Low complexity" evidence="1">
    <location>
        <begin position="594"/>
        <end position="612"/>
    </location>
</feature>
<feature type="compositionally biased region" description="Low complexity" evidence="1">
    <location>
        <begin position="690"/>
        <end position="734"/>
    </location>
</feature>
<dbReference type="HOGENOM" id="CLU_393931_0_0_1"/>
<dbReference type="Proteomes" id="UP000002282">
    <property type="component" value="Chromosome X"/>
</dbReference>
<dbReference type="OrthoDB" id="6925743at2759"/>
<feature type="region of interest" description="Disordered" evidence="1">
    <location>
        <begin position="448"/>
        <end position="467"/>
    </location>
</feature>
<accession>B4Q035</accession>
<feature type="compositionally biased region" description="Polar residues" evidence="1">
    <location>
        <begin position="619"/>
        <end position="646"/>
    </location>
</feature>
<evidence type="ECO:0000313" key="2">
    <source>
        <dbReference type="EMBL" id="EDX01187.2"/>
    </source>
</evidence>
<feature type="compositionally biased region" description="Low complexity" evidence="1">
    <location>
        <begin position="652"/>
        <end position="661"/>
    </location>
</feature>
<feature type="region of interest" description="Disordered" evidence="1">
    <location>
        <begin position="299"/>
        <end position="319"/>
    </location>
</feature>
<protein>
    <submittedName>
        <fullName evidence="2">Uncharacterized protein</fullName>
    </submittedName>
</protein>
<feature type="region of interest" description="Disordered" evidence="1">
    <location>
        <begin position="559"/>
        <end position="734"/>
    </location>
</feature>
<feature type="compositionally biased region" description="Basic and acidic residues" evidence="1">
    <location>
        <begin position="673"/>
        <end position="687"/>
    </location>
</feature>
<feature type="compositionally biased region" description="Pro residues" evidence="1">
    <location>
        <begin position="453"/>
        <end position="464"/>
    </location>
</feature>
<name>B4Q035_DROYA</name>
<feature type="compositionally biased region" description="Basic and acidic residues" evidence="1">
    <location>
        <begin position="299"/>
        <end position="310"/>
    </location>
</feature>
<dbReference type="EMBL" id="CM000162">
    <property type="protein sequence ID" value="EDX01187.2"/>
    <property type="molecule type" value="Genomic_DNA"/>
</dbReference>
<reference evidence="2 3" key="2">
    <citation type="journal article" date="2007" name="PLoS Biol.">
        <title>Principles of genome evolution in the Drosophila melanogaster species group.</title>
        <authorList>
            <person name="Ranz J.M."/>
            <person name="Maurin D."/>
            <person name="Chan Y.S."/>
            <person name="von Grotthuss M."/>
            <person name="Hillier L.W."/>
            <person name="Roote J."/>
            <person name="Ashburner M."/>
            <person name="Bergman C.M."/>
        </authorList>
    </citation>
    <scope>NUCLEOTIDE SEQUENCE [LARGE SCALE GENOMIC DNA]</scope>
    <source>
        <strain evidence="3">Tai18E2 / Tucson 14021-0261.01</strain>
    </source>
</reference>
<evidence type="ECO:0000313" key="3">
    <source>
        <dbReference type="Proteomes" id="UP000002282"/>
    </source>
</evidence>
<reference evidence="2 3" key="1">
    <citation type="journal article" date="2007" name="Nature">
        <title>Evolution of genes and genomes on the Drosophila phylogeny.</title>
        <authorList>
            <consortium name="Drosophila 12 Genomes Consortium"/>
            <person name="Clark A.G."/>
            <person name="Eisen M.B."/>
            <person name="Smith D.R."/>
            <person name="Bergman C.M."/>
            <person name="Oliver B."/>
            <person name="Markow T.A."/>
            <person name="Kaufman T.C."/>
            <person name="Kellis M."/>
            <person name="Gelbart W."/>
            <person name="Iyer V.N."/>
            <person name="Pollard D.A."/>
            <person name="Sackton T.B."/>
            <person name="Larracuente A.M."/>
            <person name="Singh N.D."/>
            <person name="Abad J.P."/>
            <person name="Abt D.N."/>
            <person name="Adryan B."/>
            <person name="Aguade M."/>
            <person name="Akashi H."/>
            <person name="Anderson W.W."/>
            <person name="Aquadro C.F."/>
            <person name="Ardell D.H."/>
            <person name="Arguello R."/>
            <person name="Artieri C.G."/>
            <person name="Barbash D.A."/>
            <person name="Barker D."/>
            <person name="Barsanti P."/>
            <person name="Batterham P."/>
            <person name="Batzoglou S."/>
            <person name="Begun D."/>
            <person name="Bhutkar A."/>
            <person name="Blanco E."/>
            <person name="Bosak S.A."/>
            <person name="Bradley R.K."/>
            <person name="Brand A.D."/>
            <person name="Brent M.R."/>
            <person name="Brooks A.N."/>
            <person name="Brown R.H."/>
            <person name="Butlin R.K."/>
            <person name="Caggese C."/>
            <person name="Calvi B.R."/>
            <person name="Bernardo de Carvalho A."/>
            <person name="Caspi A."/>
            <person name="Castrezana S."/>
            <person name="Celniker S.E."/>
            <person name="Chang J.L."/>
            <person name="Chapple C."/>
            <person name="Chatterji S."/>
            <person name="Chinwalla A."/>
            <person name="Civetta A."/>
            <person name="Clifton S.W."/>
            <person name="Comeron J.M."/>
            <person name="Costello J.C."/>
            <person name="Coyne J.A."/>
            <person name="Daub J."/>
            <person name="David R.G."/>
            <person name="Delcher A.L."/>
            <person name="Delehaunty K."/>
            <person name="Do C.B."/>
            <person name="Ebling H."/>
            <person name="Edwards K."/>
            <person name="Eickbush T."/>
            <person name="Evans J.D."/>
            <person name="Filipski A."/>
            <person name="Findeiss S."/>
            <person name="Freyhult E."/>
            <person name="Fulton L."/>
            <person name="Fulton R."/>
            <person name="Garcia A.C."/>
            <person name="Gardiner A."/>
            <person name="Garfield D.A."/>
            <person name="Garvin B.E."/>
            <person name="Gibson G."/>
            <person name="Gilbert D."/>
            <person name="Gnerre S."/>
            <person name="Godfrey J."/>
            <person name="Good R."/>
            <person name="Gotea V."/>
            <person name="Gravely B."/>
            <person name="Greenberg A.J."/>
            <person name="Griffiths-Jones S."/>
            <person name="Gross S."/>
            <person name="Guigo R."/>
            <person name="Gustafson E.A."/>
            <person name="Haerty W."/>
            <person name="Hahn M.W."/>
            <person name="Halligan D.L."/>
            <person name="Halpern A.L."/>
            <person name="Halter G.M."/>
            <person name="Han M.V."/>
            <person name="Heger A."/>
            <person name="Hillier L."/>
            <person name="Hinrichs A.S."/>
            <person name="Holmes I."/>
            <person name="Hoskins R.A."/>
            <person name="Hubisz M.J."/>
            <person name="Hultmark D."/>
            <person name="Huntley M.A."/>
            <person name="Jaffe D.B."/>
            <person name="Jagadeeshan S."/>
            <person name="Jeck W.R."/>
            <person name="Johnson J."/>
            <person name="Jones C.D."/>
            <person name="Jordan W.C."/>
            <person name="Karpen G.H."/>
            <person name="Kataoka E."/>
            <person name="Keightley P.D."/>
            <person name="Kheradpour P."/>
            <person name="Kirkness E.F."/>
            <person name="Koerich L.B."/>
            <person name="Kristiansen K."/>
            <person name="Kudrna D."/>
            <person name="Kulathinal R.J."/>
            <person name="Kumar S."/>
            <person name="Kwok R."/>
            <person name="Lander E."/>
            <person name="Langley C.H."/>
            <person name="Lapoint R."/>
            <person name="Lazzaro B.P."/>
            <person name="Lee S.J."/>
            <person name="Levesque L."/>
            <person name="Li R."/>
            <person name="Lin C.F."/>
            <person name="Lin M.F."/>
            <person name="Lindblad-Toh K."/>
            <person name="Llopart A."/>
            <person name="Long M."/>
            <person name="Low L."/>
            <person name="Lozovsky E."/>
            <person name="Lu J."/>
            <person name="Luo M."/>
            <person name="Machado C.A."/>
            <person name="Makalowski W."/>
            <person name="Marzo M."/>
            <person name="Matsuda M."/>
            <person name="Matzkin L."/>
            <person name="McAllister B."/>
            <person name="McBride C.S."/>
            <person name="McKernan B."/>
            <person name="McKernan K."/>
            <person name="Mendez-Lago M."/>
            <person name="Minx P."/>
            <person name="Mollenhauer M.U."/>
            <person name="Montooth K."/>
            <person name="Mount S.M."/>
            <person name="Mu X."/>
            <person name="Myers E."/>
            <person name="Negre B."/>
            <person name="Newfeld S."/>
            <person name="Nielsen R."/>
            <person name="Noor M.A."/>
            <person name="O'Grady P."/>
            <person name="Pachter L."/>
            <person name="Papaceit M."/>
            <person name="Parisi M.J."/>
            <person name="Parisi M."/>
            <person name="Parts L."/>
            <person name="Pedersen J.S."/>
            <person name="Pesole G."/>
            <person name="Phillippy A.M."/>
            <person name="Ponting C.P."/>
            <person name="Pop M."/>
            <person name="Porcelli D."/>
            <person name="Powell J.R."/>
            <person name="Prohaska S."/>
            <person name="Pruitt K."/>
            <person name="Puig M."/>
            <person name="Quesneville H."/>
            <person name="Ram K.R."/>
            <person name="Rand D."/>
            <person name="Rasmussen M.D."/>
            <person name="Reed L.K."/>
            <person name="Reenan R."/>
            <person name="Reily A."/>
            <person name="Remington K.A."/>
            <person name="Rieger T.T."/>
            <person name="Ritchie M.G."/>
            <person name="Robin C."/>
            <person name="Rogers Y.H."/>
            <person name="Rohde C."/>
            <person name="Rozas J."/>
            <person name="Rubenfield M.J."/>
            <person name="Ruiz A."/>
            <person name="Russo S."/>
            <person name="Salzberg S.L."/>
            <person name="Sanchez-Gracia A."/>
            <person name="Saranga D.J."/>
            <person name="Sato H."/>
            <person name="Schaeffer S.W."/>
            <person name="Schatz M.C."/>
            <person name="Schlenke T."/>
            <person name="Schwartz R."/>
            <person name="Segarra C."/>
            <person name="Singh R.S."/>
            <person name="Sirot L."/>
            <person name="Sirota M."/>
            <person name="Sisneros N.B."/>
            <person name="Smith C.D."/>
            <person name="Smith T.F."/>
            <person name="Spieth J."/>
            <person name="Stage D.E."/>
            <person name="Stark A."/>
            <person name="Stephan W."/>
            <person name="Strausberg R.L."/>
            <person name="Strempel S."/>
            <person name="Sturgill D."/>
            <person name="Sutton G."/>
            <person name="Sutton G.G."/>
            <person name="Tao W."/>
            <person name="Teichmann S."/>
            <person name="Tobari Y.N."/>
            <person name="Tomimura Y."/>
            <person name="Tsolas J.M."/>
            <person name="Valente V.L."/>
            <person name="Venter E."/>
            <person name="Venter J.C."/>
            <person name="Vicario S."/>
            <person name="Vieira F.G."/>
            <person name="Vilella A.J."/>
            <person name="Villasante A."/>
            <person name="Walenz B."/>
            <person name="Wang J."/>
            <person name="Wasserman M."/>
            <person name="Watts T."/>
            <person name="Wilson D."/>
            <person name="Wilson R.K."/>
            <person name="Wing R.A."/>
            <person name="Wolfner M.F."/>
            <person name="Wong A."/>
            <person name="Wong G.K."/>
            <person name="Wu C.I."/>
            <person name="Wu G."/>
            <person name="Yamamoto D."/>
            <person name="Yang H.P."/>
            <person name="Yang S.P."/>
            <person name="Yorke J.A."/>
            <person name="Yoshida K."/>
            <person name="Zdobnov E."/>
            <person name="Zhang P."/>
            <person name="Zhang Y."/>
            <person name="Zimin A.V."/>
            <person name="Baldwin J."/>
            <person name="Abdouelleil A."/>
            <person name="Abdulkadir J."/>
            <person name="Abebe A."/>
            <person name="Abera B."/>
            <person name="Abreu J."/>
            <person name="Acer S.C."/>
            <person name="Aftuck L."/>
            <person name="Alexander A."/>
            <person name="An P."/>
            <person name="Anderson E."/>
            <person name="Anderson S."/>
            <person name="Arachi H."/>
            <person name="Azer M."/>
            <person name="Bachantsang P."/>
            <person name="Barry A."/>
            <person name="Bayul T."/>
            <person name="Berlin A."/>
            <person name="Bessette D."/>
            <person name="Bloom T."/>
            <person name="Blye J."/>
            <person name="Boguslavskiy L."/>
            <person name="Bonnet C."/>
            <person name="Boukhgalter B."/>
            <person name="Bourzgui I."/>
            <person name="Brown A."/>
            <person name="Cahill P."/>
            <person name="Channer S."/>
            <person name="Cheshatsang Y."/>
            <person name="Chuda L."/>
            <person name="Citroen M."/>
            <person name="Collymore A."/>
            <person name="Cooke P."/>
            <person name="Costello M."/>
            <person name="D'Aco K."/>
            <person name="Daza R."/>
            <person name="De Haan G."/>
            <person name="DeGray S."/>
            <person name="DeMaso C."/>
            <person name="Dhargay N."/>
            <person name="Dooley K."/>
            <person name="Dooley E."/>
            <person name="Doricent M."/>
            <person name="Dorje P."/>
            <person name="Dorjee K."/>
            <person name="Dupes A."/>
            <person name="Elong R."/>
            <person name="Falk J."/>
            <person name="Farina A."/>
            <person name="Faro S."/>
            <person name="Ferguson D."/>
            <person name="Fisher S."/>
            <person name="Foley C.D."/>
            <person name="Franke A."/>
            <person name="Friedrich D."/>
            <person name="Gadbois L."/>
            <person name="Gearin G."/>
            <person name="Gearin C.R."/>
            <person name="Giannoukos G."/>
            <person name="Goode T."/>
            <person name="Graham J."/>
            <person name="Grandbois E."/>
            <person name="Grewal S."/>
            <person name="Gyaltsen K."/>
            <person name="Hafez N."/>
            <person name="Hagos B."/>
            <person name="Hall J."/>
            <person name="Henson C."/>
            <person name="Hollinger A."/>
            <person name="Honan T."/>
            <person name="Huard M.D."/>
            <person name="Hughes L."/>
            <person name="Hurhula B."/>
            <person name="Husby M.E."/>
            <person name="Kamat A."/>
            <person name="Kanga B."/>
            <person name="Kashin S."/>
            <person name="Khazanovich D."/>
            <person name="Kisner P."/>
            <person name="Lance K."/>
            <person name="Lara M."/>
            <person name="Lee W."/>
            <person name="Lennon N."/>
            <person name="Letendre F."/>
            <person name="LeVine R."/>
            <person name="Lipovsky A."/>
            <person name="Liu X."/>
            <person name="Liu J."/>
            <person name="Liu S."/>
            <person name="Lokyitsang T."/>
            <person name="Lokyitsang Y."/>
            <person name="Lubonja R."/>
            <person name="Lui A."/>
            <person name="MacDonald P."/>
            <person name="Magnisalis V."/>
            <person name="Maru K."/>
            <person name="Matthews C."/>
            <person name="McCusker W."/>
            <person name="McDonough S."/>
            <person name="Mehta T."/>
            <person name="Meldrim J."/>
            <person name="Meneus L."/>
            <person name="Mihai O."/>
            <person name="Mihalev A."/>
            <person name="Mihova T."/>
            <person name="Mittelman R."/>
            <person name="Mlenga V."/>
            <person name="Montmayeur A."/>
            <person name="Mulrain L."/>
            <person name="Navidi A."/>
            <person name="Naylor J."/>
            <person name="Negash T."/>
            <person name="Nguyen T."/>
            <person name="Nguyen N."/>
            <person name="Nicol R."/>
            <person name="Norbu C."/>
            <person name="Norbu N."/>
            <person name="Novod N."/>
            <person name="O'Neill B."/>
            <person name="Osman S."/>
            <person name="Markiewicz E."/>
            <person name="Oyono O.L."/>
            <person name="Patti C."/>
            <person name="Phunkhang P."/>
            <person name="Pierre F."/>
            <person name="Priest M."/>
            <person name="Raghuraman S."/>
            <person name="Rege F."/>
            <person name="Reyes R."/>
            <person name="Rise C."/>
            <person name="Rogov P."/>
            <person name="Ross K."/>
            <person name="Ryan E."/>
            <person name="Settipalli S."/>
            <person name="Shea T."/>
            <person name="Sherpa N."/>
            <person name="Shi L."/>
            <person name="Shih D."/>
            <person name="Sparrow T."/>
            <person name="Spaulding J."/>
            <person name="Stalker J."/>
            <person name="Stange-Thomann N."/>
            <person name="Stavropoulos S."/>
            <person name="Stone C."/>
            <person name="Strader C."/>
            <person name="Tesfaye S."/>
            <person name="Thomson T."/>
            <person name="Thoulutsang Y."/>
            <person name="Thoulutsang D."/>
            <person name="Topham K."/>
            <person name="Topping I."/>
            <person name="Tsamla T."/>
            <person name="Vassiliev H."/>
            <person name="Vo A."/>
            <person name="Wangchuk T."/>
            <person name="Wangdi T."/>
            <person name="Weiand M."/>
            <person name="Wilkinson J."/>
            <person name="Wilson A."/>
            <person name="Yadav S."/>
            <person name="Young G."/>
            <person name="Yu Q."/>
            <person name="Zembek L."/>
            <person name="Zhong D."/>
            <person name="Zimmer A."/>
            <person name="Zwirko Z."/>
            <person name="Jaffe D.B."/>
            <person name="Alvarez P."/>
            <person name="Brockman W."/>
            <person name="Butler J."/>
            <person name="Chin C."/>
            <person name="Gnerre S."/>
            <person name="Grabherr M."/>
            <person name="Kleber M."/>
            <person name="Mauceli E."/>
            <person name="MacCallum I."/>
        </authorList>
    </citation>
    <scope>NUCLEOTIDE SEQUENCE [LARGE SCALE GENOMIC DNA]</scope>
    <source>
        <strain evidence="3">Tai18E2 / Tucson 14021-0261.01</strain>
    </source>
</reference>
<proteinExistence type="predicted"/>
<keyword evidence="3" id="KW-1185">Reference proteome</keyword>
<gene>
    <name evidence="2" type="primary">Dyak\GE16842</name>
    <name evidence="2" type="synonym">dyak_GLEANR_18225</name>
    <name evidence="2" type="synonym">GE16842</name>
    <name evidence="2" type="ORF">Dyak_GE16842</name>
</gene>
<dbReference type="AlphaFoldDB" id="B4Q035"/>
<dbReference type="eggNOG" id="ENOG502S4MQ">
    <property type="taxonomic scope" value="Eukaryota"/>
</dbReference>
<evidence type="ECO:0000256" key="1">
    <source>
        <dbReference type="SAM" id="MobiDB-lite"/>
    </source>
</evidence>
<organism evidence="2 3">
    <name type="scientific">Drosophila yakuba</name>
    <name type="common">Fruit fly</name>
    <dbReference type="NCBI Taxonomy" id="7245"/>
    <lineage>
        <taxon>Eukaryota</taxon>
        <taxon>Metazoa</taxon>
        <taxon>Ecdysozoa</taxon>
        <taxon>Arthropoda</taxon>
        <taxon>Hexapoda</taxon>
        <taxon>Insecta</taxon>
        <taxon>Pterygota</taxon>
        <taxon>Neoptera</taxon>
        <taxon>Endopterygota</taxon>
        <taxon>Diptera</taxon>
        <taxon>Brachycera</taxon>
        <taxon>Muscomorpha</taxon>
        <taxon>Ephydroidea</taxon>
        <taxon>Drosophilidae</taxon>
        <taxon>Drosophila</taxon>
        <taxon>Sophophora</taxon>
    </lineage>
</organism>